<dbReference type="EMBL" id="LN887534">
    <property type="protein sequence ID" value="CUR40301.1"/>
    <property type="molecule type" value="Genomic_DNA"/>
</dbReference>
<evidence type="ECO:0000313" key="47">
    <source>
        <dbReference type="Proteomes" id="UP000245866"/>
    </source>
</evidence>
<dbReference type="Proteomes" id="UP000276940">
    <property type="component" value="Unassembled WGS sequence"/>
</dbReference>
<reference evidence="10" key="26">
    <citation type="submission" date="2021-10" db="EMBL/GenBank/DDBJ databases">
        <title>Evolutionary history and lifestyle of the vertebrate symbiont Limosilactobacillus reuteri.</title>
        <authorList>
            <person name="Zheng J."/>
            <person name="Li F."/>
            <person name="Gaenzle M."/>
            <person name="Walter J."/>
        </authorList>
    </citation>
    <scope>NUCLEOTIDE SEQUENCE</scope>
    <source>
        <strain evidence="10">GQ_1_3_1</strain>
    </source>
</reference>
<dbReference type="EMBL" id="WJNA01000022">
    <property type="protein sequence ID" value="MRH09590.1"/>
    <property type="molecule type" value="Genomic_DNA"/>
</dbReference>
<dbReference type="OMA" id="RIKFRDL"/>
<dbReference type="EMBL" id="PTLS01000009">
    <property type="protein sequence ID" value="RMX26717.1"/>
    <property type="molecule type" value="Genomic_DNA"/>
</dbReference>
<dbReference type="GO" id="GO:0003735">
    <property type="term" value="F:structural constituent of ribosome"/>
    <property type="evidence" value="ECO:0007669"/>
    <property type="project" value="InterPro"/>
</dbReference>
<dbReference type="EMBL" id="QGHS01000009">
    <property type="protein sequence ID" value="PWT49090.1"/>
    <property type="molecule type" value="Genomic_DNA"/>
</dbReference>
<dbReference type="AlphaFoldDB" id="A0A073JMN3"/>
<dbReference type="InterPro" id="IPR001209">
    <property type="entry name" value="Ribosomal_uS14"/>
</dbReference>
<dbReference type="Proteomes" id="UP000194286">
    <property type="component" value="Unassembled WGS sequence"/>
</dbReference>
<evidence type="ECO:0000313" key="18">
    <source>
        <dbReference type="EMBL" id="OPG88363.1"/>
    </source>
</evidence>
<organism evidence="9 33">
    <name type="scientific">Limosilactobacillus reuteri</name>
    <name type="common">Lactobacillus reuteri</name>
    <dbReference type="NCBI Taxonomy" id="1598"/>
    <lineage>
        <taxon>Bacteria</taxon>
        <taxon>Bacillati</taxon>
        <taxon>Bacillota</taxon>
        <taxon>Bacilli</taxon>
        <taxon>Lactobacillales</taxon>
        <taxon>Lactobacillaceae</taxon>
        <taxon>Limosilactobacillus</taxon>
    </lineage>
</organism>
<evidence type="ECO:0000313" key="27">
    <source>
        <dbReference type="EMBL" id="PWT36835.1"/>
    </source>
</evidence>
<protein>
    <recommendedName>
        <fullName evidence="5 6">Small ribosomal subunit protein uS14</fullName>
    </recommendedName>
</protein>
<evidence type="ECO:0000313" key="13">
    <source>
        <dbReference type="EMBL" id="MRG69732.1"/>
    </source>
</evidence>
<dbReference type="EMBL" id="NFHN01000052">
    <property type="protein sequence ID" value="OUN43513.1"/>
    <property type="molecule type" value="Genomic_DNA"/>
</dbReference>
<evidence type="ECO:0000256" key="2">
    <source>
        <dbReference type="ARBA" id="ARBA00022730"/>
    </source>
</evidence>
<dbReference type="InterPro" id="IPR023036">
    <property type="entry name" value="Ribosomal_uS14_bac/plastid"/>
</dbReference>
<reference evidence="17 35" key="7">
    <citation type="submission" date="2016-10" db="EMBL/GenBank/DDBJ databases">
        <title>Genome sequence of Lactobacillus reuteri 121, a source of glucan and fructan exopolysaccharides.</title>
        <authorList>
            <person name="Gangoiti J."/>
            <person name="Lammerts Van Bueren A."/>
            <person name="Dijkhuizen L."/>
        </authorList>
    </citation>
    <scope>NUCLEOTIDE SEQUENCE [LARGE SCALE GENOMIC DNA]</scope>
    <source>
        <strain evidence="17 35">121</strain>
    </source>
</reference>
<dbReference type="Proteomes" id="UP000184174">
    <property type="component" value="Unassembled WGS sequence"/>
</dbReference>
<dbReference type="Proteomes" id="UP001286376">
    <property type="component" value="Unassembled WGS sequence"/>
</dbReference>
<dbReference type="Proteomes" id="UP000215747">
    <property type="component" value="Unassembled WGS sequence"/>
</dbReference>
<evidence type="ECO:0000313" key="7">
    <source>
        <dbReference type="EMBL" id="AWD62559.1"/>
    </source>
</evidence>
<dbReference type="EMBL" id="MKQH01000012">
    <property type="protein sequence ID" value="OJI11485.1"/>
    <property type="molecule type" value="Genomic_DNA"/>
</dbReference>
<keyword evidence="4 6" id="KW-0687">Ribonucleoprotein</keyword>
<evidence type="ECO:0000313" key="42">
    <source>
        <dbReference type="Proteomes" id="UP000216681"/>
    </source>
</evidence>
<comment type="function">
    <text evidence="6">Binds 16S rRNA, required for the assembly of 30S particles and may also be responsible for determining the conformation of the 16S rRNA at the A site.</text>
</comment>
<dbReference type="EMBL" id="MIMV01000111">
    <property type="protein sequence ID" value="OTA89790.1"/>
    <property type="molecule type" value="Genomic_DNA"/>
</dbReference>
<evidence type="ECO:0000313" key="20">
    <source>
        <dbReference type="EMBL" id="OTA89790.1"/>
    </source>
</evidence>
<dbReference type="EMBL" id="JOSX01000020">
    <property type="protein sequence ID" value="KEK14319.1"/>
    <property type="molecule type" value="Genomic_DNA"/>
</dbReference>
<dbReference type="OrthoDB" id="9810484at2"/>
<dbReference type="Proteomes" id="UP000245866">
    <property type="component" value="Unassembled WGS sequence"/>
</dbReference>
<evidence type="ECO:0000313" key="51">
    <source>
        <dbReference type="Proteomes" id="UP000470878"/>
    </source>
</evidence>
<dbReference type="EMBL" id="MIMU01000087">
    <property type="protein sequence ID" value="OTA85057.1"/>
    <property type="molecule type" value="Genomic_DNA"/>
</dbReference>
<dbReference type="Proteomes" id="UP000245980">
    <property type="component" value="Unassembled WGS sequence"/>
</dbReference>
<evidence type="ECO:0000313" key="54">
    <source>
        <dbReference type="Proteomes" id="UP001286376"/>
    </source>
</evidence>
<evidence type="ECO:0000313" key="9">
    <source>
        <dbReference type="EMBL" id="KEK14319.1"/>
    </source>
</evidence>
<evidence type="ECO:0000313" key="52">
    <source>
        <dbReference type="Proteomes" id="UP000472879"/>
    </source>
</evidence>
<evidence type="ECO:0000313" key="10">
    <source>
        <dbReference type="EMBL" id="MCC4477564.1"/>
    </source>
</evidence>
<evidence type="ECO:0000313" key="34">
    <source>
        <dbReference type="Proteomes" id="UP000095141"/>
    </source>
</evidence>
<keyword evidence="6" id="KW-0694">RNA-binding</keyword>
<dbReference type="EMBL" id="JAJGWB010000116">
    <property type="protein sequence ID" value="MCC4477564.1"/>
    <property type="molecule type" value="Genomic_DNA"/>
</dbReference>
<reference evidence="45" key="19">
    <citation type="submission" date="2018-04" db="EMBL/GenBank/DDBJ databases">
        <title>Draft Genome Sequences of 10 Lactobacillus Species from 22 Commercial Probiotic Products.</title>
        <authorList>
            <person name="Gangiredla J."/>
            <person name="Barnaba T.J."/>
            <person name="Mammel M.K."/>
            <person name="Lacher D.W."/>
            <person name="Elkins C.A."/>
            <person name="Lampel K.A."/>
            <person name="Whitehouse C.A."/>
            <person name="Tartera C."/>
        </authorList>
    </citation>
    <scope>NUCLEOTIDE SEQUENCE [LARGE SCALE GENOMIC DNA]</scope>
    <source>
        <strain evidence="45">DS12_10</strain>
    </source>
</reference>
<reference evidence="39" key="9">
    <citation type="submission" date="2017-04" db="EMBL/GenBank/DDBJ databases">
        <title>Function of individual gut microbiota members based on whole genome sequencing of pure cultures obtained from chicken caecum.</title>
        <authorList>
            <person name="Medvecky M."/>
            <person name="Cejkova D."/>
            <person name="Polansky O."/>
            <person name="Karasova D."/>
            <person name="Kubasova T."/>
            <person name="Cizek A."/>
            <person name="Rychlik I."/>
        </authorList>
    </citation>
    <scope>NUCLEOTIDE SEQUENCE [LARGE SCALE GENOMIC DNA]</scope>
    <source>
        <strain evidence="39">An71</strain>
    </source>
</reference>
<evidence type="ECO:0000313" key="37">
    <source>
        <dbReference type="Proteomes" id="UP000194219"/>
    </source>
</evidence>
<reference evidence="43" key="2">
    <citation type="submission" date="2015-10" db="EMBL/GenBank/DDBJ databases">
        <authorList>
            <person name="Crossman L.C."/>
        </authorList>
    </citation>
    <scope>NUCLEOTIDE SEQUENCE [LARGE SCALE GENOMIC DNA]</scope>
    <source>
        <strain evidence="43">20-2</strain>
    </source>
</reference>
<evidence type="ECO:0000313" key="35">
    <source>
        <dbReference type="Proteomes" id="UP000184174"/>
    </source>
</evidence>
<reference evidence="12" key="28">
    <citation type="submission" date="2022-08" db="EMBL/GenBank/DDBJ databases">
        <authorList>
            <person name="Huang K."/>
        </authorList>
    </citation>
    <scope>NUCLEOTIDE SEQUENCE</scope>
    <source>
        <strain evidence="12">RGW1</strain>
    </source>
</reference>
<dbReference type="Proteomes" id="UP000510868">
    <property type="component" value="Chromosome"/>
</dbReference>
<comment type="subunit">
    <text evidence="6">Part of the 30S ribosomal subunit. Contacts proteins S3 and S10.</text>
</comment>
<comment type="similarity">
    <text evidence="1 6">Belongs to the universal ribosomal protein uS14 family.</text>
</comment>
<dbReference type="EMBL" id="MWVS01000066">
    <property type="protein sequence ID" value="OPG88363.1"/>
    <property type="molecule type" value="Genomic_DNA"/>
</dbReference>
<evidence type="ECO:0000256" key="5">
    <source>
        <dbReference type="ARBA" id="ARBA00035167"/>
    </source>
</evidence>
<evidence type="ECO:0000313" key="16">
    <source>
        <dbReference type="EMBL" id="OCX46710.1"/>
    </source>
</evidence>
<reference evidence="47 48" key="14">
    <citation type="journal article" date="2018" name="Front. Microbiol.">
        <title>Comparative Genomics of the Herbivore Gut Symbiont Lactobacillus reuteri Reveals Genetic Diversity and Lifestyle Adaptation.</title>
        <authorList>
            <person name="Zhao J."/>
        </authorList>
    </citation>
    <scope>NUCLEOTIDE SEQUENCE [LARGE SCALE GENOMIC DNA]</scope>
    <source>
        <strain evidence="28 48">LR10</strain>
        <strain evidence="29 47">LR12</strain>
        <strain evidence="27">LR9</strain>
    </source>
</reference>
<gene>
    <name evidence="6 7" type="primary">rpsN</name>
    <name evidence="18" type="ORF">B5D07_05915</name>
    <name evidence="21" type="ORF">B5G22_09865</name>
    <name evidence="16" type="ORF">BFD03_09405</name>
    <name evidence="19" type="ORF">BHL82_06010</name>
    <name evidence="20" type="ORF">BHL83_00340</name>
    <name evidence="17" type="ORF">BJI45_02020</name>
    <name evidence="31" type="ORF">C5O77_00820</name>
    <name evidence="22" type="ORF">CBF96_04740</name>
    <name evidence="23" type="ORF">CBG15_06080</name>
    <name evidence="24" type="ORF">CBG21_04250</name>
    <name evidence="25" type="ORF">DA796_08265</name>
    <name evidence="26" type="ORF">DB325_03285</name>
    <name evidence="28" type="ORF">DKZ22_11770</name>
    <name evidence="29" type="ORF">DKZ23_01470</name>
    <name evidence="27" type="ORF">DKZ35_08270</name>
    <name evidence="32" type="ORF">E5F87_10425</name>
    <name evidence="15" type="ORF">GIX77_07500</name>
    <name evidence="14" type="ORF">GIX81_09060</name>
    <name evidence="13" type="ORF">GIX83_07835</name>
    <name evidence="30" type="ORF">HHK02_05760</name>
    <name evidence="10" type="ORF">LMB76_04935</name>
    <name evidence="9" type="ORF">LR3_00325</name>
    <name evidence="8" type="ORF">LRLP16767_LR202_00359</name>
    <name evidence="7" type="ORF">LWHH1689_1254</name>
    <name evidence="12" type="ORF">NX099_03860</name>
    <name evidence="11" type="ORF">PSQ53_00675</name>
</gene>
<dbReference type="Proteomes" id="UP000095141">
    <property type="component" value="Unassembled WGS sequence"/>
</dbReference>
<dbReference type="EMBL" id="WJNE01000025">
    <property type="protein sequence ID" value="MRG69732.1"/>
    <property type="molecule type" value="Genomic_DNA"/>
</dbReference>
<evidence type="ECO:0000313" key="45">
    <source>
        <dbReference type="Proteomes" id="UP000244083"/>
    </source>
</evidence>
<dbReference type="Proteomes" id="UP000194219">
    <property type="component" value="Unassembled WGS sequence"/>
</dbReference>
<evidence type="ECO:0000313" key="46">
    <source>
        <dbReference type="Proteomes" id="UP000244369"/>
    </source>
</evidence>
<evidence type="ECO:0000313" key="23">
    <source>
        <dbReference type="EMBL" id="OYS93596.1"/>
    </source>
</evidence>
<evidence type="ECO:0000313" key="49">
    <source>
        <dbReference type="Proteomes" id="UP000276940"/>
    </source>
</evidence>
<reference evidence="32" key="23">
    <citation type="submission" date="2019-04" db="EMBL/GenBank/DDBJ databases">
        <authorList>
            <person name="Bisanz J.E."/>
            <person name="Chagwedera N.D."/>
            <person name="Chawla A."/>
            <person name="Turnbaugh P.J."/>
        </authorList>
    </citation>
    <scope>NUCLEOTIDE SEQUENCE</scope>
    <source>
        <strain evidence="32">I8-5</strain>
    </source>
</reference>
<dbReference type="GO" id="GO:0015935">
    <property type="term" value="C:small ribosomal subunit"/>
    <property type="evidence" value="ECO:0007669"/>
    <property type="project" value="TreeGrafter"/>
</dbReference>
<dbReference type="EMBL" id="SRKR01000025">
    <property type="protein sequence ID" value="TGB09353.1"/>
    <property type="molecule type" value="Genomic_DNA"/>
</dbReference>
<evidence type="ECO:0000256" key="1">
    <source>
        <dbReference type="ARBA" id="ARBA00009083"/>
    </source>
</evidence>
<dbReference type="Proteomes" id="UP000189795">
    <property type="component" value="Unassembled WGS sequence"/>
</dbReference>
<evidence type="ECO:0000313" key="11">
    <source>
        <dbReference type="EMBL" id="MDD1381508.1"/>
    </source>
</evidence>
<reference evidence="29" key="21">
    <citation type="submission" date="2018-05" db="EMBL/GenBank/DDBJ databases">
        <authorList>
            <person name="Lanie J.A."/>
            <person name="Ng W.-L."/>
            <person name="Kazmierczak K.M."/>
            <person name="Andrzejewski T.M."/>
            <person name="Davidsen T.M."/>
            <person name="Wayne K.J."/>
            <person name="Tettelin H."/>
            <person name="Glass J.I."/>
            <person name="Rusch D."/>
            <person name="Podicherti R."/>
            <person name="Tsui H.-C.T."/>
            <person name="Winkler M.E."/>
        </authorList>
    </citation>
    <scope>NUCLEOTIDE SEQUENCE</scope>
    <source>
        <strain evidence="29">LR12</strain>
    </source>
</reference>
<dbReference type="EMBL" id="QGHV01000053">
    <property type="protein sequence ID" value="PWT36835.1"/>
    <property type="molecule type" value="Genomic_DNA"/>
</dbReference>
<proteinExistence type="inferred from homology"/>
<dbReference type="EMBL" id="JAOTNP010000016">
    <property type="protein sequence ID" value="MDV8946548.1"/>
    <property type="molecule type" value="Genomic_DNA"/>
</dbReference>
<keyword evidence="3 6" id="KW-0689">Ribosomal protein</keyword>
<dbReference type="EMBL" id="JAQTKT010000001">
    <property type="protein sequence ID" value="MDD1381508.1"/>
    <property type="molecule type" value="Genomic_DNA"/>
</dbReference>
<evidence type="ECO:0000313" key="14">
    <source>
        <dbReference type="EMBL" id="MRH09590.1"/>
    </source>
</evidence>
<reference evidence="9 33" key="1">
    <citation type="submission" date="2014-06" db="EMBL/GenBank/DDBJ databases">
        <title>Genetic determinant of reutericyclin biosynthesis of Lactobacillus reuteri.</title>
        <authorList>
            <person name="Lin X."/>
            <person name="Duar R."/>
            <person name="Walter J."/>
            <person name="Gaenzle M."/>
        </authorList>
    </citation>
    <scope>NUCLEOTIDE SEQUENCE [LARGE SCALE GENOMIC DNA]</scope>
    <source>
        <strain evidence="9 33">LTH2584</strain>
    </source>
</reference>
<sequence length="89" mass="10399">MAKKSKIAKLHHQEALVKKYAEKRKELKAKGDYIGLSKLPRNSSAVRLHNRDRYDGRPHAYMRKFGMSRIKFRELAHKGQIPGVRKASW</sequence>
<dbReference type="Proteomes" id="UP000244083">
    <property type="component" value="Unassembled WGS sequence"/>
</dbReference>
<evidence type="ECO:0000313" key="25">
    <source>
        <dbReference type="EMBL" id="PTM28283.1"/>
    </source>
</evidence>
<dbReference type="HAMAP" id="MF_00537">
    <property type="entry name" value="Ribosomal_uS14_1"/>
    <property type="match status" value="1"/>
</dbReference>
<evidence type="ECO:0000256" key="3">
    <source>
        <dbReference type="ARBA" id="ARBA00022980"/>
    </source>
</evidence>
<evidence type="ECO:0000313" key="22">
    <source>
        <dbReference type="EMBL" id="OYS69510.1"/>
    </source>
</evidence>
<dbReference type="Pfam" id="PF00253">
    <property type="entry name" value="Ribosomal_S14"/>
    <property type="match status" value="1"/>
</dbReference>
<dbReference type="Proteomes" id="UP001198026">
    <property type="component" value="Unassembled WGS sequence"/>
</dbReference>
<evidence type="ECO:0000313" key="39">
    <source>
        <dbReference type="Proteomes" id="UP000195868"/>
    </source>
</evidence>
<reference evidence="7 46" key="17">
    <citation type="submission" date="2018-03" db="EMBL/GenBank/DDBJ databases">
        <title>Complete Genome Sequence of the Chinese traditional Highland Barley wine Isolate Lactobacillus reuteri WHH1689.</title>
        <authorList>
            <person name="Chen S."/>
            <person name="Chen L."/>
            <person name="Chen L."/>
            <person name="Li Y."/>
        </authorList>
    </citation>
    <scope>NUCLEOTIDE SEQUENCE [LARGE SCALE GENOMIC DNA]</scope>
    <source>
        <strain evidence="7 46">WHH1689</strain>
    </source>
</reference>
<reference evidence="30 53" key="25">
    <citation type="submission" date="2020-07" db="EMBL/GenBank/DDBJ databases">
        <title>Genome sequence of Lactobacillus reuteri CNEI-KCA3 isolated from the faeces of a reared-broiler chicken, South-East Nigeria, reveals presence of CRISPR arrays.</title>
        <authorList>
            <person name="Anukam K.C."/>
            <person name="Ibezim C.N."/>
            <person name="BeecK W.V."/>
            <person name="Allonsius C."/>
            <person name="Broek M.D."/>
            <person name="Tuyaerts I."/>
            <person name="Attama A."/>
            <person name="Esimone C.O."/>
            <person name="Lebeer S."/>
        </authorList>
    </citation>
    <scope>NUCLEOTIDE SEQUENCE [LARGE SCALE GENOMIC DNA]</scope>
    <source>
        <strain evidence="30 53">CNEI-KCA3</strain>
    </source>
</reference>
<evidence type="ECO:0000313" key="41">
    <source>
        <dbReference type="Proteomes" id="UP000216122"/>
    </source>
</evidence>
<evidence type="ECO:0000313" key="17">
    <source>
        <dbReference type="EMBL" id="OJI11485.1"/>
    </source>
</evidence>
<accession>A0A073JMN3</accession>
<evidence type="ECO:0000313" key="53">
    <source>
        <dbReference type="Proteomes" id="UP000510868"/>
    </source>
</evidence>
<reference evidence="11" key="29">
    <citation type="submission" date="2023-02" db="EMBL/GenBank/DDBJ databases">
        <title>Complete genome sequence of Limosilactobacillus reuteri SRCM217616 isolated from Bos taurus feces.</title>
        <authorList>
            <person name="Yang H.-G."/>
            <person name="Kim J.-W."/>
            <person name="Ha G.-S."/>
            <person name="Yang H.-J."/>
            <person name="Jeong D.-Y."/>
        </authorList>
    </citation>
    <scope>NUCLEOTIDE SEQUENCE</scope>
    <source>
        <strain evidence="11">SRCM217616</strain>
    </source>
</reference>
<evidence type="ECO:0000313" key="40">
    <source>
        <dbReference type="Proteomes" id="UP000215747"/>
    </source>
</evidence>
<evidence type="ECO:0000313" key="24">
    <source>
        <dbReference type="EMBL" id="OYT03911.1"/>
    </source>
</evidence>
<evidence type="ECO:0000313" key="12">
    <source>
        <dbReference type="EMBL" id="MDV8946548.1"/>
    </source>
</evidence>
<dbReference type="EMBL" id="QAZN01000003">
    <property type="protein sequence ID" value="PTV04729.1"/>
    <property type="molecule type" value="Genomic_DNA"/>
</dbReference>
<evidence type="ECO:0000313" key="21">
    <source>
        <dbReference type="EMBL" id="OUN43513.1"/>
    </source>
</evidence>
<reference evidence="25 44" key="18">
    <citation type="submission" date="2018-03" db="EMBL/GenBank/DDBJ databases">
        <title>Genome Sequences of Lactobacillus sp. Isolates from Traditional Turkish Sourdough.</title>
        <authorList>
            <person name="Skory C.D."/>
            <person name="Dertli E."/>
        </authorList>
    </citation>
    <scope>NUCLEOTIDE SEQUENCE [LARGE SCALE GENOMIC DNA]</scope>
    <source>
        <strain evidence="25 44">E81</strain>
    </source>
</reference>
<dbReference type="Proteomes" id="UP000216681">
    <property type="component" value="Unassembled WGS sequence"/>
</dbReference>
<dbReference type="EMBL" id="NGQC01000027">
    <property type="protein sequence ID" value="OYT03911.1"/>
    <property type="molecule type" value="Genomic_DNA"/>
</dbReference>
<dbReference type="EMBL" id="WJMX01000010">
    <property type="protein sequence ID" value="MRH80604.1"/>
    <property type="molecule type" value="Genomic_DNA"/>
</dbReference>
<reference evidence="40 41" key="12">
    <citation type="submission" date="2017-09" db="EMBL/GenBank/DDBJ databases">
        <title>Tripartite evolution among Lactobacillus johnsonii, Lactobacillus taiwanensis, Lactobacillus reuteri and their rodent host.</title>
        <authorList>
            <person name="Wang T."/>
            <person name="Knowles S."/>
            <person name="Cheng C."/>
        </authorList>
    </citation>
    <scope>NUCLEOTIDE SEQUENCE [LARGE SCALE GENOMIC DNA]</scope>
    <source>
        <strain evidence="24 41">103v</strain>
        <strain evidence="23 42">105n</strain>
        <strain evidence="22 40">114h</strain>
    </source>
</reference>
<dbReference type="Proteomes" id="UP000472879">
    <property type="component" value="Unassembled WGS sequence"/>
</dbReference>
<dbReference type="SUPFAM" id="SSF57716">
    <property type="entry name" value="Glucocorticoid receptor-like (DNA-binding domain)"/>
    <property type="match status" value="1"/>
</dbReference>
<dbReference type="SMR" id="A0A073JMN3"/>
<dbReference type="GO" id="GO:0019843">
    <property type="term" value="F:rRNA binding"/>
    <property type="evidence" value="ECO:0007669"/>
    <property type="project" value="UniProtKB-UniRule"/>
</dbReference>
<reference evidence="21" key="13">
    <citation type="journal article" date="2018" name="BMC Genomics">
        <title>Whole genome sequencing and function prediction of 133 gut anaerobes isolated from chicken caecum in pure cultures.</title>
        <authorList>
            <person name="Medvecky M."/>
            <person name="Cejkova D."/>
            <person name="Polansky O."/>
            <person name="Karasova D."/>
            <person name="Kubasova T."/>
            <person name="Cizek A."/>
            <person name="Rychlik I."/>
        </authorList>
    </citation>
    <scope>NUCLEOTIDE SEQUENCE</scope>
    <source>
        <strain evidence="21">An71</strain>
    </source>
</reference>
<reference evidence="12 54" key="27">
    <citation type="journal article" date="2022" name="Front. Cell. Infect. Microbiol.">
        <title>The probiotic and immunomodulation effects of Limosilactobacillus reuteri RGW1 isolated from calf feces.</title>
        <authorList>
            <person name="Huang K."/>
            <person name="Shi W."/>
            <person name="Yang B."/>
            <person name="Wang J."/>
        </authorList>
    </citation>
    <scope>NUCLEOTIDE SEQUENCE [LARGE SCALE GENOMIC DNA]</scope>
    <source>
        <strain evidence="12 54">RGW1</strain>
    </source>
</reference>
<dbReference type="EMBL" id="CP027805">
    <property type="protein sequence ID" value="AWD62559.1"/>
    <property type="molecule type" value="Genomic_DNA"/>
</dbReference>
<dbReference type="PANTHER" id="PTHR19836">
    <property type="entry name" value="30S RIBOSOMAL PROTEIN S14"/>
    <property type="match status" value="1"/>
</dbReference>
<dbReference type="EMBL" id="NGPL01000026">
    <property type="protein sequence ID" value="OYS69510.1"/>
    <property type="molecule type" value="Genomic_DNA"/>
</dbReference>
<dbReference type="PANTHER" id="PTHR19836:SF19">
    <property type="entry name" value="SMALL RIBOSOMAL SUBUNIT PROTEIN US14M"/>
    <property type="match status" value="1"/>
</dbReference>
<evidence type="ECO:0000313" key="26">
    <source>
        <dbReference type="EMBL" id="PTV04729.1"/>
    </source>
</evidence>
<dbReference type="GO" id="GO:0006412">
    <property type="term" value="P:translation"/>
    <property type="evidence" value="ECO:0007669"/>
    <property type="project" value="UniProtKB-UniRule"/>
</dbReference>
<dbReference type="Proteomes" id="UP001217945">
    <property type="component" value="Unassembled WGS sequence"/>
</dbReference>
<dbReference type="Proteomes" id="UP000245735">
    <property type="component" value="Unassembled WGS sequence"/>
</dbReference>
<dbReference type="GeneID" id="77191802"/>
<reference evidence="8" key="3">
    <citation type="submission" date="2015-10" db="EMBL/GenBank/DDBJ databases">
        <authorList>
            <person name="Gilbert D.G."/>
        </authorList>
    </citation>
    <scope>NUCLEOTIDE SEQUENCE [LARGE SCALE GENOMIC DNA]</scope>
    <source>
        <strain evidence="8">20-2</strain>
    </source>
</reference>
<reference evidence="26" key="15">
    <citation type="journal article" date="2018" name="Genome Announc.">
        <title>Fifty-Six Draft Genome Sequences of 10 Lactobacillus Species from 22 Commercial Dietary Supplements.</title>
        <authorList>
            <person name="Gangiredla J."/>
            <person name="Barnaba T.J."/>
            <person name="Mammel M.K."/>
            <person name="Lacher D.W."/>
            <person name="Elkins C.A."/>
            <person name="Lampel K.A."/>
            <person name="Whitehouse C.A."/>
            <person name="Tartera C."/>
        </authorList>
    </citation>
    <scope>NUCLEOTIDE SEQUENCE</scope>
    <source>
        <strain evidence="26">DS12_10</strain>
    </source>
</reference>
<reference evidence="18 36" key="8">
    <citation type="submission" date="2017-03" db="EMBL/GenBank/DDBJ databases">
        <title>Antibiotic resistance of probiotic microorganisms.</title>
        <authorList>
            <person name="Sanudo A.I."/>
            <person name="Olivares M."/>
            <person name="Banuelos O."/>
        </authorList>
    </citation>
    <scope>NUCLEOTIDE SEQUENCE [LARGE SCALE GENOMIC DNA]</scope>
    <source>
        <strain evidence="18 36">CECT8605</strain>
    </source>
</reference>
<evidence type="ECO:0000256" key="6">
    <source>
        <dbReference type="HAMAP-Rule" id="MF_00537"/>
    </source>
</evidence>
<dbReference type="Proteomes" id="UP000297521">
    <property type="component" value="Unassembled WGS sequence"/>
</dbReference>
<evidence type="ECO:0000313" key="28">
    <source>
        <dbReference type="EMBL" id="PWT39108.1"/>
    </source>
</evidence>
<dbReference type="Proteomes" id="UP000235484">
    <property type="component" value="Unassembled WGS sequence"/>
</dbReference>
<reference evidence="20 37" key="6">
    <citation type="submission" date="2016-09" db="EMBL/GenBank/DDBJ databases">
        <title>Lactobacillus reuteri KLR3006, genome sequencing and assembly.</title>
        <authorList>
            <person name="Lee J.-Y."/>
            <person name="Kim E.B."/>
            <person name="Choi Y.-J."/>
        </authorList>
    </citation>
    <scope>NUCLEOTIDE SEQUENCE [LARGE SCALE GENOMIC DNA]</scope>
    <source>
        <strain evidence="20 37">KLR3006</strain>
    </source>
</reference>
<evidence type="ECO:0000313" key="33">
    <source>
        <dbReference type="Proteomes" id="UP000027731"/>
    </source>
</evidence>
<evidence type="ECO:0000313" key="29">
    <source>
        <dbReference type="EMBL" id="PWT49090.1"/>
    </source>
</evidence>
<evidence type="ECO:0000313" key="30">
    <source>
        <dbReference type="EMBL" id="QLQ62797.1"/>
    </source>
</evidence>
<dbReference type="EMBL" id="MCNS01000023">
    <property type="protein sequence ID" value="OCX46710.1"/>
    <property type="molecule type" value="Genomic_DNA"/>
</dbReference>
<evidence type="ECO:0000313" key="50">
    <source>
        <dbReference type="Proteomes" id="UP000430985"/>
    </source>
</evidence>
<dbReference type="EMBL" id="CP059275">
    <property type="protein sequence ID" value="QLQ62797.1"/>
    <property type="molecule type" value="Genomic_DNA"/>
</dbReference>
<dbReference type="EMBL" id="QGHT01000107">
    <property type="protein sequence ID" value="PWT39108.1"/>
    <property type="molecule type" value="Genomic_DNA"/>
</dbReference>
<dbReference type="EMBL" id="NGPX01000025">
    <property type="protein sequence ID" value="OYS93596.1"/>
    <property type="molecule type" value="Genomic_DNA"/>
</dbReference>
<dbReference type="PATRIC" id="fig|1598.90.peg.1393"/>
<dbReference type="EMBL" id="PZQO01000024">
    <property type="protein sequence ID" value="PTM28283.1"/>
    <property type="molecule type" value="Genomic_DNA"/>
</dbReference>
<name>A0A073JMN3_LIMRT</name>
<dbReference type="Proteomes" id="UP000241783">
    <property type="component" value="Unassembled WGS sequence"/>
</dbReference>
<dbReference type="Proteomes" id="UP000244369">
    <property type="component" value="Chromosome"/>
</dbReference>
<evidence type="ECO:0000313" key="19">
    <source>
        <dbReference type="EMBL" id="OTA85057.1"/>
    </source>
</evidence>
<evidence type="ECO:0000256" key="4">
    <source>
        <dbReference type="ARBA" id="ARBA00023274"/>
    </source>
</evidence>
<reference evidence="40 41" key="10">
    <citation type="submission" date="2017-05" db="EMBL/GenBank/DDBJ databases">
        <authorList>
            <person name="Lin X.B."/>
            <person name="Stothard P."/>
            <person name="Tasseva G."/>
            <person name="Walter J."/>
        </authorList>
    </citation>
    <scope>NUCLEOTIDE SEQUENCE [LARGE SCALE GENOMIC DNA]</scope>
    <source>
        <strain evidence="41">103v</strain>
        <strain evidence="23 42">105n</strain>
        <strain evidence="40">114h</strain>
    </source>
</reference>
<dbReference type="Proteomes" id="UP000430985">
    <property type="component" value="Unassembled WGS sequence"/>
</dbReference>
<reference evidence="16 34" key="4">
    <citation type="submission" date="2016-08" db="EMBL/GenBank/DDBJ databases">
        <title>Probiotic bacterium isolated from chicken gut.</title>
        <authorList>
            <person name="Levy J.L."/>
            <person name="Hassan H.M."/>
            <person name="Mendoza M.A."/>
        </authorList>
    </citation>
    <scope>NUCLEOTIDE SEQUENCE [LARGE SCALE GENOMIC DNA]</scope>
    <source>
        <strain evidence="16 34">P43</strain>
    </source>
</reference>
<keyword evidence="2 6" id="KW-0699">rRNA-binding</keyword>
<evidence type="ECO:0000313" key="8">
    <source>
        <dbReference type="EMBL" id="CUR40301.1"/>
    </source>
</evidence>
<evidence type="ECO:0000313" key="38">
    <source>
        <dbReference type="Proteomes" id="UP000194286"/>
    </source>
</evidence>
<dbReference type="Proteomes" id="UP000195868">
    <property type="component" value="Unassembled WGS sequence"/>
</dbReference>
<dbReference type="Gene3D" id="4.10.830.10">
    <property type="entry name" value="30s Ribosomal Protein S14, Chain N"/>
    <property type="match status" value="1"/>
</dbReference>
<evidence type="ECO:0000313" key="44">
    <source>
        <dbReference type="Proteomes" id="UP000241783"/>
    </source>
</evidence>
<dbReference type="RefSeq" id="WP_003667006.1">
    <property type="nucleotide sequence ID" value="NZ_CABFNG010000045.1"/>
</dbReference>
<evidence type="ECO:0000313" key="31">
    <source>
        <dbReference type="EMBL" id="RMX26717.1"/>
    </source>
</evidence>
<evidence type="ECO:0000313" key="36">
    <source>
        <dbReference type="Proteomes" id="UP000189795"/>
    </source>
</evidence>
<reference evidence="32" key="22">
    <citation type="journal article" date="2019" name="Cell Metab.">
        <title>Nutrient sensing in CD11c cells alters the gut microbiome to regulate food intake and body mass.</title>
        <authorList>
            <person name="Chagwedera N.D."/>
            <person name="Ang Q.Y."/>
            <person name="Bisanz J.E."/>
            <person name="Leong Y.A."/>
            <person name="Ganeshan K."/>
            <person name="Cai J."/>
            <person name="Patterson A.D."/>
            <person name="Turnbaugh P.J."/>
            <person name="Chawla A."/>
        </authorList>
    </citation>
    <scope>NUCLEOTIDE SEQUENCE</scope>
    <source>
        <strain evidence="32">I8-5</strain>
    </source>
</reference>
<evidence type="ECO:0000313" key="43">
    <source>
        <dbReference type="Proteomes" id="UP000235484"/>
    </source>
</evidence>
<evidence type="ECO:0000313" key="15">
    <source>
        <dbReference type="EMBL" id="MRH80604.1"/>
    </source>
</evidence>
<reference evidence="27" key="20">
    <citation type="submission" date="2018-05" db="EMBL/GenBank/DDBJ databases">
        <authorList>
            <person name="Peng X.Y."/>
            <person name="Xu Y.F."/>
            <person name="Luo D."/>
            <person name="Yu J."/>
            <person name="Gu J.Y."/>
        </authorList>
    </citation>
    <scope>NUCLEOTIDE SEQUENCE</scope>
    <source>
        <strain evidence="28">LR10</strain>
        <strain evidence="27">LR9</strain>
    </source>
</reference>
<reference evidence="50 51" key="24">
    <citation type="submission" date="2019-11" db="EMBL/GenBank/DDBJ databases">
        <title>Draft genome sequence of 12 host-associated Lactobacillus reuteri rodent strains.</title>
        <authorList>
            <person name="Zhang S."/>
            <person name="Ozcam M."/>
            <person name="Van Pijkeren J.P."/>
        </authorList>
    </citation>
    <scope>NUCLEOTIDE SEQUENCE [LARGE SCALE GENOMIC DNA]</scope>
    <source>
        <strain evidence="15 51">CR</strain>
        <strain evidence="14 52">Lr4020</strain>
        <strain evidence="13 50">Rat19</strain>
    </source>
</reference>
<evidence type="ECO:0000313" key="32">
    <source>
        <dbReference type="EMBL" id="TGB09353.1"/>
    </source>
</evidence>
<dbReference type="NCBIfam" id="NF006477">
    <property type="entry name" value="PRK08881.1"/>
    <property type="match status" value="1"/>
</dbReference>
<reference evidence="31 49" key="16">
    <citation type="journal article" date="2018" name="J Appl Environ Microbiol">
        <title>The gut symbionts Lactobacillus reuteri R2lc and 2010 encode a polyketide synthase cluster that activates the mammalian aryl-hydrocarbon receptor.</title>
        <authorList>
            <person name="Ozcam M."/>
            <person name="Roos S."/>
            <person name="Van Pijkeren J.P."/>
        </authorList>
    </citation>
    <scope>NUCLEOTIDE SEQUENCE [LARGE SCALE GENOMIC DNA]</scope>
    <source>
        <strain evidence="31 49">R2lc</strain>
    </source>
</reference>
<reference evidence="19 38" key="5">
    <citation type="submission" date="2016-09" db="EMBL/GenBank/DDBJ databases">
        <title>Lactobacillus reuteri KLR3005, genome sequencing and assembly.</title>
        <authorList>
            <person name="Lee J.-Y."/>
            <person name="Kim E.B."/>
            <person name="Choi Y.-J."/>
        </authorList>
    </citation>
    <scope>NUCLEOTIDE SEQUENCE [LARGE SCALE GENOMIC DNA]</scope>
    <source>
        <strain evidence="19 38">KLR3005</strain>
    </source>
</reference>
<evidence type="ECO:0000313" key="48">
    <source>
        <dbReference type="Proteomes" id="UP000245980"/>
    </source>
</evidence>
<dbReference type="Proteomes" id="UP000027731">
    <property type="component" value="Unassembled WGS sequence"/>
</dbReference>
<dbReference type="Proteomes" id="UP000216122">
    <property type="component" value="Unassembled WGS sequence"/>
</dbReference>
<dbReference type="GO" id="GO:0005737">
    <property type="term" value="C:cytoplasm"/>
    <property type="evidence" value="ECO:0007669"/>
    <property type="project" value="UniProtKB-ARBA"/>
</dbReference>
<dbReference type="InterPro" id="IPR043140">
    <property type="entry name" value="Ribosomal_uS14_sf"/>
</dbReference>
<reference evidence="22" key="11">
    <citation type="submission" date="2017-05" db="EMBL/GenBank/DDBJ databases">
        <authorList>
            <person name="Song R."/>
            <person name="Chenine A.L."/>
            <person name="Ruprecht R.M."/>
        </authorList>
    </citation>
    <scope>NUCLEOTIDE SEQUENCE [LARGE SCALE GENOMIC DNA]</scope>
    <source>
        <strain evidence="24">103v</strain>
        <strain evidence="22">114h</strain>
    </source>
</reference>
<dbReference type="Proteomes" id="UP000470878">
    <property type="component" value="Unassembled WGS sequence"/>
</dbReference>